<name>A0A074REP1_9AGAM</name>
<dbReference type="InterPro" id="IPR040976">
    <property type="entry name" value="Pkinase_fungal"/>
</dbReference>
<dbReference type="Proteomes" id="UP000027456">
    <property type="component" value="Unassembled WGS sequence"/>
</dbReference>
<accession>A0A074REP1</accession>
<gene>
    <name evidence="2" type="ORF">V565_256610</name>
</gene>
<proteinExistence type="predicted"/>
<sequence length="326" mass="37492">MQAPLHAPCLKGRSTVGFGVTNASDEANTLDESRTPFVTKLYWPRRDRPKEEETIERARGVAKYLPDHLAFVVGSCDIDPLGTLCIKRELGTDTNSPSPPRARRMIIFERLIPITDLGGDTFLVALVQIMRCHFVLWNHGLGHQDISLANLMARFKDGCYYGVLNDWDLARTDADYPRKDLTGTMPFVALRLLTVHVGSINPGVKRLYYHELESFFWIMIWVFLAYQDKKLQLTRNADRWQTGDPMRSLEVRNVFLAFQGLYRPNEEWKSYWEMSIAATRWVFSRCWDLNQEETVEGNLKSLQSFLEIVGQALMDQMPTTPLINVV</sequence>
<dbReference type="Pfam" id="PF17667">
    <property type="entry name" value="Pkinase_fungal"/>
    <property type="match status" value="1"/>
</dbReference>
<dbReference type="EMBL" id="AZST01001642">
    <property type="protein sequence ID" value="KEP45601.1"/>
    <property type="molecule type" value="Genomic_DNA"/>
</dbReference>
<comment type="caution">
    <text evidence="2">The sequence shown here is derived from an EMBL/GenBank/DDBJ whole genome shotgun (WGS) entry which is preliminary data.</text>
</comment>
<dbReference type="SUPFAM" id="SSF56112">
    <property type="entry name" value="Protein kinase-like (PK-like)"/>
    <property type="match status" value="1"/>
</dbReference>
<dbReference type="OrthoDB" id="5584477at2759"/>
<dbReference type="HOGENOM" id="CLU_045218_1_0_1"/>
<dbReference type="PANTHER" id="PTHR38248">
    <property type="entry name" value="FUNK1 6"/>
    <property type="match status" value="1"/>
</dbReference>
<dbReference type="InterPro" id="IPR011009">
    <property type="entry name" value="Kinase-like_dom_sf"/>
</dbReference>
<evidence type="ECO:0000259" key="1">
    <source>
        <dbReference type="Pfam" id="PF17667"/>
    </source>
</evidence>
<evidence type="ECO:0000313" key="2">
    <source>
        <dbReference type="EMBL" id="KEP45601.1"/>
    </source>
</evidence>
<dbReference type="AlphaFoldDB" id="A0A074REP1"/>
<feature type="domain" description="Fungal-type protein kinase" evidence="1">
    <location>
        <begin position="122"/>
        <end position="222"/>
    </location>
</feature>
<dbReference type="PANTHER" id="PTHR38248:SF2">
    <property type="entry name" value="FUNK1 11"/>
    <property type="match status" value="1"/>
</dbReference>
<evidence type="ECO:0000313" key="3">
    <source>
        <dbReference type="Proteomes" id="UP000027456"/>
    </source>
</evidence>
<protein>
    <recommendedName>
        <fullName evidence="1">Fungal-type protein kinase domain-containing protein</fullName>
    </recommendedName>
</protein>
<reference evidence="2 3" key="1">
    <citation type="submission" date="2013-12" db="EMBL/GenBank/DDBJ databases">
        <authorList>
            <person name="Cubeta M."/>
            <person name="Pakala S."/>
            <person name="Fedorova N."/>
            <person name="Thomas E."/>
            <person name="Dean R."/>
            <person name="Jabaji S."/>
            <person name="Neate S."/>
            <person name="Toda T."/>
            <person name="Tavantzis S."/>
            <person name="Vilgalys R."/>
            <person name="Bharathan N."/>
            <person name="Pakala S."/>
            <person name="Losada L.S."/>
            <person name="Zafar N."/>
            <person name="Nierman W."/>
        </authorList>
    </citation>
    <scope>NUCLEOTIDE SEQUENCE [LARGE SCALE GENOMIC DNA]</scope>
    <source>
        <strain evidence="2 3">123E</strain>
    </source>
</reference>
<keyword evidence="3" id="KW-1185">Reference proteome</keyword>
<organism evidence="2 3">
    <name type="scientific">Rhizoctonia solani 123E</name>
    <dbReference type="NCBI Taxonomy" id="1423351"/>
    <lineage>
        <taxon>Eukaryota</taxon>
        <taxon>Fungi</taxon>
        <taxon>Dikarya</taxon>
        <taxon>Basidiomycota</taxon>
        <taxon>Agaricomycotina</taxon>
        <taxon>Agaricomycetes</taxon>
        <taxon>Cantharellales</taxon>
        <taxon>Ceratobasidiaceae</taxon>
        <taxon>Rhizoctonia</taxon>
    </lineage>
</organism>